<dbReference type="PANTHER" id="PTHR15532:SF5">
    <property type="entry name" value="SULFOTRANSFERASE DOMAIN-CONTAINING PROTEIN"/>
    <property type="match status" value="1"/>
</dbReference>
<feature type="transmembrane region" description="Helical" evidence="9">
    <location>
        <begin position="766"/>
        <end position="787"/>
    </location>
</feature>
<organism evidence="11 12">
    <name type="scientific">Actinia tenebrosa</name>
    <name type="common">Australian red waratah sea anemone</name>
    <dbReference type="NCBI Taxonomy" id="6105"/>
    <lineage>
        <taxon>Eukaryota</taxon>
        <taxon>Metazoa</taxon>
        <taxon>Cnidaria</taxon>
        <taxon>Anthozoa</taxon>
        <taxon>Hexacorallia</taxon>
        <taxon>Actiniaria</taxon>
        <taxon>Actiniidae</taxon>
        <taxon>Actinia</taxon>
    </lineage>
</organism>
<dbReference type="InParanoid" id="A0A6P8IA36"/>
<dbReference type="KEGG" id="aten:116297862"/>
<dbReference type="OrthoDB" id="5946629at2759"/>
<evidence type="ECO:0000256" key="10">
    <source>
        <dbReference type="SAM" id="SignalP"/>
    </source>
</evidence>
<feature type="chain" id="PRO_5028355158" evidence="10">
    <location>
        <begin position="22"/>
        <end position="1168"/>
    </location>
</feature>
<reference evidence="12" key="1">
    <citation type="submission" date="2025-08" db="UniProtKB">
        <authorList>
            <consortium name="RefSeq"/>
        </authorList>
    </citation>
    <scope>IDENTIFICATION</scope>
    <source>
        <tissue evidence="12">Tentacle</tissue>
    </source>
</reference>
<feature type="transmembrane region" description="Helical" evidence="9">
    <location>
        <begin position="794"/>
        <end position="816"/>
    </location>
</feature>
<dbReference type="PANTHER" id="PTHR15532">
    <property type="match status" value="1"/>
</dbReference>
<evidence type="ECO:0000256" key="5">
    <source>
        <dbReference type="ARBA" id="ARBA00022989"/>
    </source>
</evidence>
<comment type="similarity">
    <text evidence="2">Belongs to the dermatan-sulfate isomerase family.</text>
</comment>
<keyword evidence="7" id="KW-0325">Glycoprotein</keyword>
<feature type="signal peptide" evidence="10">
    <location>
        <begin position="1"/>
        <end position="21"/>
    </location>
</feature>
<keyword evidence="11" id="KW-1185">Reference proteome</keyword>
<dbReference type="Proteomes" id="UP000515163">
    <property type="component" value="Unplaced"/>
</dbReference>
<dbReference type="FunCoup" id="A0A6P8IA36">
    <property type="interactions" value="121"/>
</dbReference>
<evidence type="ECO:0000256" key="8">
    <source>
        <dbReference type="ARBA" id="ARBA00023235"/>
    </source>
</evidence>
<evidence type="ECO:0000256" key="7">
    <source>
        <dbReference type="ARBA" id="ARBA00023180"/>
    </source>
</evidence>
<dbReference type="InterPro" id="IPR027417">
    <property type="entry name" value="P-loop_NTPase"/>
</dbReference>
<keyword evidence="3 9" id="KW-0812">Transmembrane</keyword>
<dbReference type="Gene3D" id="3.40.50.300">
    <property type="entry name" value="P-loop containing nucleotide triphosphate hydrolases"/>
    <property type="match status" value="1"/>
</dbReference>
<keyword evidence="6 9" id="KW-0472">Membrane</keyword>
<dbReference type="SUPFAM" id="SSF52540">
    <property type="entry name" value="P-loop containing nucleoside triphosphate hydrolases"/>
    <property type="match status" value="1"/>
</dbReference>
<keyword evidence="8" id="KW-0413">Isomerase</keyword>
<proteinExistence type="inferred from homology"/>
<dbReference type="AlphaFoldDB" id="A0A6P8IA36"/>
<keyword evidence="4 10" id="KW-0732">Signal</keyword>
<dbReference type="RefSeq" id="XP_031562037.1">
    <property type="nucleotide sequence ID" value="XM_031706177.1"/>
</dbReference>
<gene>
    <name evidence="12" type="primary">LOC116297862</name>
</gene>
<keyword evidence="5 9" id="KW-1133">Transmembrane helix</keyword>
<evidence type="ECO:0000256" key="2">
    <source>
        <dbReference type="ARBA" id="ARBA00006556"/>
    </source>
</evidence>
<dbReference type="GO" id="GO:0047757">
    <property type="term" value="F:chondroitin-glucuronate 5-epimerase activity"/>
    <property type="evidence" value="ECO:0007669"/>
    <property type="project" value="TreeGrafter"/>
</dbReference>
<dbReference type="GO" id="GO:0016020">
    <property type="term" value="C:membrane"/>
    <property type="evidence" value="ECO:0007669"/>
    <property type="project" value="UniProtKB-SubCell"/>
</dbReference>
<name>A0A6P8IA36_ACTTE</name>
<dbReference type="InterPro" id="IPR052447">
    <property type="entry name" value="Dermatan-Sulfate_Isomerase"/>
</dbReference>
<dbReference type="Gene3D" id="1.50.10.100">
    <property type="entry name" value="Chondroitin AC/alginate lyase"/>
    <property type="match status" value="1"/>
</dbReference>
<evidence type="ECO:0000256" key="3">
    <source>
        <dbReference type="ARBA" id="ARBA00022692"/>
    </source>
</evidence>
<dbReference type="Gene3D" id="2.70.98.70">
    <property type="match status" value="1"/>
</dbReference>
<evidence type="ECO:0000313" key="11">
    <source>
        <dbReference type="Proteomes" id="UP000515163"/>
    </source>
</evidence>
<dbReference type="GeneID" id="116297862"/>
<sequence>MQLVVILRGVLLLSICSLVSSVKKMPKPSRSLHPFLYFNEGDIPRMRRQANTTHRTMAARIVKVVNHIKQFPKGNLPPADWNEFSSKWNEIYGNNLCALAIYCVLYEDDKEARNMVFRSMDILSALPNWRVKASLRDDVPVAHSLTGMATAYDFLYQYMTKEQRIRYMEKIVNVTAELYVKSLDRSVWWGKCYIQNHVATNYMAILTGSLVASKQVRYSKLATKWKLRANQMLARNMDILNYVVDGSMNEGVSYGSYTTRSLTQYLCFAVRHLKMTFPKHIWLQEHFWFMYYTILPGFRETIGIGDSGLGWYYGPQSQLYFLDRFILKNGYANWLASKIQESGFVSSMSGLTSTVHTEFIFYDPRILPKAPPYFTKEHMHVFNDWGVAVYRSGMSTYPRPGVESTSEEAVYLSFKCGVLHGRAVNQMVLARPPVPWIKSWRNFNPGHEHLDQGSFVFAPYGIPFITETYYGPKYTWLNNALLFGPSFASPCSKPLEGQIGECLKWFDYRSIVPWRARGKIVTSSSEKGLVLMCGEMASWYRGSLGLASVYRCLVLLSPGVLLVVDHVERKKESTTNHMSAFFHNVKHEFHLEECWDSHQYSCAGMNIGNKTFRTIWVNSHGTRSAALVGHYDYSQFKNGKTNFVNITTPLHDKYTRMAYLFAGPRNDIKLLRISSAQDHGVHISTVINDVRYTVALVTKHALTTVRFDWLGFGGFAKVNIEKTGQSGSGMKAKTIRFVVGAANETNKAFIRRKGHQHEAPEHGHSILLLLVPTLSFLSLLFCYLKVVRKLTSRFYFKIVIVFLLVAYVLIAIVEFLHGCTGLSSCLWNLTPSKIVLNNGYRNGYLTVDKQSPPFVVYTSLPWAGGEILGELFKSNDDFFHLEMNNQDFGQSFGVKNETKTRRVHSSTENLDPCSMFQIRQEDHESINVSNWFRRYHRDPKSLNPNFPQRAQTSLPAVHMKDPGWGLRFHWLRRVLGYRMKAIIVVRDPRSWVNTWLNELRINPILLTNTKNFVMKLAKARCANQDGNGYASELGAIQELFLSEHEEQRDMLGIKLLAHLWAAHTNAVLRMAKTVPKIYIRVIRLEDLVLRPKKTTQRVFQFLSLPPSPSMENQFQQITRTGQFKFSTTHENVGPGMLNSWKKSLKSNEIREIESICSLVMSQLRYKQK</sequence>
<protein>
    <submittedName>
        <fullName evidence="12">Dermatan-sulfate epimerase-like protein</fullName>
    </submittedName>
</protein>
<evidence type="ECO:0000313" key="12">
    <source>
        <dbReference type="RefSeq" id="XP_031562037.1"/>
    </source>
</evidence>
<comment type="subcellular location">
    <subcellularLocation>
        <location evidence="1">Membrane</location>
        <topology evidence="1">Multi-pass membrane protein</topology>
    </subcellularLocation>
</comment>
<dbReference type="InterPro" id="IPR008929">
    <property type="entry name" value="Chondroitin_lyas"/>
</dbReference>
<evidence type="ECO:0000256" key="9">
    <source>
        <dbReference type="SAM" id="Phobius"/>
    </source>
</evidence>
<accession>A0A6P8IA36</accession>
<evidence type="ECO:0000256" key="6">
    <source>
        <dbReference type="ARBA" id="ARBA00023136"/>
    </source>
</evidence>
<evidence type="ECO:0000256" key="1">
    <source>
        <dbReference type="ARBA" id="ARBA00004141"/>
    </source>
</evidence>
<evidence type="ECO:0000256" key="4">
    <source>
        <dbReference type="ARBA" id="ARBA00022729"/>
    </source>
</evidence>